<dbReference type="VEuPathDB" id="FungiDB:H257_07225"/>
<organism evidence="1 2">
    <name type="scientific">Aphanomyces astaci</name>
    <name type="common">Crayfish plague agent</name>
    <dbReference type="NCBI Taxonomy" id="112090"/>
    <lineage>
        <taxon>Eukaryota</taxon>
        <taxon>Sar</taxon>
        <taxon>Stramenopiles</taxon>
        <taxon>Oomycota</taxon>
        <taxon>Saprolegniomycetes</taxon>
        <taxon>Saprolegniales</taxon>
        <taxon>Verrucalvaceae</taxon>
        <taxon>Aphanomyces</taxon>
    </lineage>
</organism>
<evidence type="ECO:0000313" key="2">
    <source>
        <dbReference type="Proteomes" id="UP000284702"/>
    </source>
</evidence>
<name>A0A3R7WAY2_APHAT</name>
<dbReference type="EMBL" id="MZMZ02003881">
    <property type="protein sequence ID" value="RQM20446.1"/>
    <property type="molecule type" value="Genomic_DNA"/>
</dbReference>
<evidence type="ECO:0000313" key="1">
    <source>
        <dbReference type="EMBL" id="RQM20446.1"/>
    </source>
</evidence>
<dbReference type="AlphaFoldDB" id="A0A3R7WAY2"/>
<protein>
    <submittedName>
        <fullName evidence="1">Uncharacterized protein</fullName>
    </submittedName>
</protein>
<proteinExistence type="predicted"/>
<dbReference type="Proteomes" id="UP000284702">
    <property type="component" value="Unassembled WGS sequence"/>
</dbReference>
<comment type="caution">
    <text evidence="1">The sequence shown here is derived from an EMBL/GenBank/DDBJ whole genome shotgun (WGS) entry which is preliminary data.</text>
</comment>
<gene>
    <name evidence="1" type="ORF">B5M09_011109</name>
</gene>
<sequence>MAQSYSTCAFHFCFKNIEIQQLKVLLEIPDPIITPQRYNASAEELLALIVLLVSFSCSVDRYGLVIDALDMLCDLCPALLDLVMGRFKRPNMNDFLRKLDVGAPLKAEAVLCFSTDSDSLSSTTSLSSILYSKNVTMKCQL</sequence>
<keyword evidence="2" id="KW-1185">Reference proteome</keyword>
<accession>A0A3R7WAY2</accession>
<reference evidence="1" key="1">
    <citation type="submission" date="2018-07" db="EMBL/GenBank/DDBJ databases">
        <title>Annotation of Aphanomyces astaci genome assembly.</title>
        <authorList>
            <person name="Studholme D.J."/>
        </authorList>
    </citation>
    <scope>NUCLEOTIDE SEQUENCE [LARGE SCALE GENOMIC DNA]</scope>
    <source>
        <strain evidence="1">Pc</strain>
    </source>
</reference>